<dbReference type="Proteomes" id="UP001610063">
    <property type="component" value="Unassembled WGS sequence"/>
</dbReference>
<evidence type="ECO:0000313" key="2">
    <source>
        <dbReference type="EMBL" id="MFH6985532.1"/>
    </source>
</evidence>
<dbReference type="InterPro" id="IPR016161">
    <property type="entry name" value="Ald_DH/histidinol_DH"/>
</dbReference>
<reference evidence="2 3" key="1">
    <citation type="journal article" date="2013" name="Int. J. Syst. Evol. Microbiol.">
        <title>Marinoscillum luteum sp. nov., isolated from marine sediment.</title>
        <authorList>
            <person name="Cha I.T."/>
            <person name="Park S.J."/>
            <person name="Kim S.J."/>
            <person name="Kim J.G."/>
            <person name="Jung M.Y."/>
            <person name="Shin K.S."/>
            <person name="Kwon K.K."/>
            <person name="Yang S.H."/>
            <person name="Seo Y.S."/>
            <person name="Rhee S.K."/>
        </authorList>
    </citation>
    <scope>NUCLEOTIDE SEQUENCE [LARGE SCALE GENOMIC DNA]</scope>
    <source>
        <strain evidence="2 3">KCTC 23939</strain>
    </source>
</reference>
<protein>
    <submittedName>
        <fullName evidence="2">Acyl-CoA reductase</fullName>
    </submittedName>
</protein>
<comment type="caution">
    <text evidence="2">The sequence shown here is derived from an EMBL/GenBank/DDBJ whole genome shotgun (WGS) entry which is preliminary data.</text>
</comment>
<dbReference type="Pfam" id="PF05893">
    <property type="entry name" value="LuxC"/>
    <property type="match status" value="1"/>
</dbReference>
<keyword evidence="3" id="KW-1185">Reference proteome</keyword>
<organism evidence="2 3">
    <name type="scientific">Marinoscillum luteum</name>
    <dbReference type="NCBI Taxonomy" id="861051"/>
    <lineage>
        <taxon>Bacteria</taxon>
        <taxon>Pseudomonadati</taxon>
        <taxon>Bacteroidota</taxon>
        <taxon>Cytophagia</taxon>
        <taxon>Cytophagales</taxon>
        <taxon>Reichenbachiellaceae</taxon>
        <taxon>Marinoscillum</taxon>
    </lineage>
</organism>
<name>A0ABW7ND27_9BACT</name>
<proteinExistence type="predicted"/>
<keyword evidence="1" id="KW-0521">NADP</keyword>
<evidence type="ECO:0000313" key="3">
    <source>
        <dbReference type="Proteomes" id="UP001610063"/>
    </source>
</evidence>
<dbReference type="EMBL" id="JBIPKE010000020">
    <property type="protein sequence ID" value="MFH6985532.1"/>
    <property type="molecule type" value="Genomic_DNA"/>
</dbReference>
<gene>
    <name evidence="2" type="ORF">ACHKAR_18920</name>
</gene>
<dbReference type="SUPFAM" id="SSF53720">
    <property type="entry name" value="ALDH-like"/>
    <property type="match status" value="1"/>
</dbReference>
<dbReference type="RefSeq" id="WP_395418963.1">
    <property type="nucleotide sequence ID" value="NZ_JBIPKE010000020.1"/>
</dbReference>
<evidence type="ECO:0000256" key="1">
    <source>
        <dbReference type="ARBA" id="ARBA00022857"/>
    </source>
</evidence>
<sequence>MTLSERIEAFSILGDKIRAISNDSLEEYARRAQLHNQWFTKENVSRAFEGIAFMLKKEKLQQWLEPYEPLSPEVPKITGIIMAGNIPMVGFHDLLSVLVTGHFAAIKTSSQDTYLVKLLIDWLLEIEPRFKKNLEIRERLTAIDALIATGSDNTARYFEYYFRNHPRVIRKNRTSVAILDGSETETELKALGKDIFWYFGLGCRNVSKVFVPRNYDPRGFFEANEALNYLGDHNKYRNNYDYHKSILLVNGVKHLDNGFLLWQPSEELVSPISILYAEEYENLETLNTKLAANADKLQCIVGKGHTPFGQAQTPEVWDYADGVDTVAFLKDL</sequence>
<accession>A0ABW7ND27</accession>
<dbReference type="InterPro" id="IPR008670">
    <property type="entry name" value="CoA_reduct_LuxC"/>
</dbReference>